<proteinExistence type="predicted"/>
<keyword evidence="1" id="KW-0614">Plasmid</keyword>
<protein>
    <submittedName>
        <fullName evidence="1">Putative membrane protein</fullName>
    </submittedName>
</protein>
<reference evidence="1" key="1">
    <citation type="submission" date="2019-08" db="EMBL/GenBank/DDBJ databases">
        <authorList>
            <person name="Yao H."/>
        </authorList>
    </citation>
    <scope>NUCLEOTIDE SEQUENCE</scope>
    <source>
        <strain evidence="1">4M18F</strain>
        <plasmid evidence="1">p4M18F</plasmid>
    </source>
</reference>
<sequence length="87" mass="9888">MLHLGHVIVVIDPKNDAEWRQSLMDEASELGLPFYKFHPAQPSSSVCIDVCNAYTNVSDSPHDFLVWFRFPGKLTHSCNMPKLSSQR</sequence>
<dbReference type="AlphaFoldDB" id="A0A6G6ALD1"/>
<geneLocation type="plasmid" evidence="1">
    <name>p4M18F</name>
</geneLocation>
<name>A0A6G6ALD1_ECOLX</name>
<dbReference type="EMBL" id="MN256757">
    <property type="protein sequence ID" value="QID22556.1"/>
    <property type="molecule type" value="Genomic_DNA"/>
</dbReference>
<organism evidence="1">
    <name type="scientific">Escherichia coli</name>
    <dbReference type="NCBI Taxonomy" id="562"/>
    <lineage>
        <taxon>Bacteria</taxon>
        <taxon>Pseudomonadati</taxon>
        <taxon>Pseudomonadota</taxon>
        <taxon>Gammaproteobacteria</taxon>
        <taxon>Enterobacterales</taxon>
        <taxon>Enterobacteriaceae</taxon>
        <taxon>Escherichia</taxon>
    </lineage>
</organism>
<accession>A0A6G6ALD1</accession>
<evidence type="ECO:0000313" key="1">
    <source>
        <dbReference type="EMBL" id="QID22556.1"/>
    </source>
</evidence>